<dbReference type="EMBL" id="JADYXP020000007">
    <property type="protein sequence ID" value="KAL0120249.1"/>
    <property type="molecule type" value="Genomic_DNA"/>
</dbReference>
<reference evidence="1 2" key="1">
    <citation type="submission" date="2023-03" db="EMBL/GenBank/DDBJ databases">
        <title>High recombination rates correlate with genetic variation in Cardiocondyla obscurior ants.</title>
        <authorList>
            <person name="Errbii M."/>
        </authorList>
    </citation>
    <scope>NUCLEOTIDE SEQUENCE [LARGE SCALE GENOMIC DNA]</scope>
    <source>
        <strain evidence="1">Alpha-2009</strain>
        <tissue evidence="1">Whole body</tissue>
    </source>
</reference>
<dbReference type="AlphaFoldDB" id="A0AAW2FW84"/>
<evidence type="ECO:0000313" key="2">
    <source>
        <dbReference type="Proteomes" id="UP001430953"/>
    </source>
</evidence>
<evidence type="ECO:0000313" key="1">
    <source>
        <dbReference type="EMBL" id="KAL0120249.1"/>
    </source>
</evidence>
<proteinExistence type="predicted"/>
<dbReference type="Proteomes" id="UP001430953">
    <property type="component" value="Unassembled WGS sequence"/>
</dbReference>
<accession>A0AAW2FW84</accession>
<name>A0AAW2FW84_9HYME</name>
<gene>
    <name evidence="1" type="ORF">PUN28_008128</name>
</gene>
<organism evidence="1 2">
    <name type="scientific">Cardiocondyla obscurior</name>
    <dbReference type="NCBI Taxonomy" id="286306"/>
    <lineage>
        <taxon>Eukaryota</taxon>
        <taxon>Metazoa</taxon>
        <taxon>Ecdysozoa</taxon>
        <taxon>Arthropoda</taxon>
        <taxon>Hexapoda</taxon>
        <taxon>Insecta</taxon>
        <taxon>Pterygota</taxon>
        <taxon>Neoptera</taxon>
        <taxon>Endopterygota</taxon>
        <taxon>Hymenoptera</taxon>
        <taxon>Apocrita</taxon>
        <taxon>Aculeata</taxon>
        <taxon>Formicoidea</taxon>
        <taxon>Formicidae</taxon>
        <taxon>Myrmicinae</taxon>
        <taxon>Cardiocondyla</taxon>
    </lineage>
</organism>
<comment type="caution">
    <text evidence="1">The sequence shown here is derived from an EMBL/GenBank/DDBJ whole genome shotgun (WGS) entry which is preliminary data.</text>
</comment>
<sequence>MLNAYTAVEIEVVRISRVASSLGSSRILTPAWQTTSFSKSDYISGLYSHLRMYFTRGKKLQTKEIIIYASDC</sequence>
<keyword evidence="2" id="KW-1185">Reference proteome</keyword>
<protein>
    <submittedName>
        <fullName evidence="1">Uncharacterized protein</fullName>
    </submittedName>
</protein>